<evidence type="ECO:0000313" key="1">
    <source>
        <dbReference type="EMBL" id="MFD2581522.1"/>
    </source>
</evidence>
<gene>
    <name evidence="1" type="ORF">ACFSR6_03410</name>
</gene>
<keyword evidence="2" id="KW-1185">Reference proteome</keyword>
<sequence length="77" mass="8934">MTNKEKFLSGYSFQVNDDPEVFYFIKGKRIIGWLKTNNLPSYCIVSYVDDHGFDVESIFLGTAVVSRIEFEDLNFKP</sequence>
<protein>
    <submittedName>
        <fullName evidence="1">Uncharacterized protein</fullName>
    </submittedName>
</protein>
<name>A0ABW5MEH7_9SPHI</name>
<dbReference type="RefSeq" id="WP_379074940.1">
    <property type="nucleotide sequence ID" value="NZ_JBHULL010000003.1"/>
</dbReference>
<dbReference type="Proteomes" id="UP001597461">
    <property type="component" value="Unassembled WGS sequence"/>
</dbReference>
<organism evidence="1 2">
    <name type="scientific">Pedobacter vanadiisoli</name>
    <dbReference type="NCBI Taxonomy" id="1761975"/>
    <lineage>
        <taxon>Bacteria</taxon>
        <taxon>Pseudomonadati</taxon>
        <taxon>Bacteroidota</taxon>
        <taxon>Sphingobacteriia</taxon>
        <taxon>Sphingobacteriales</taxon>
        <taxon>Sphingobacteriaceae</taxon>
        <taxon>Pedobacter</taxon>
    </lineage>
</organism>
<reference evidence="2" key="1">
    <citation type="journal article" date="2019" name="Int. J. Syst. Evol. Microbiol.">
        <title>The Global Catalogue of Microorganisms (GCM) 10K type strain sequencing project: providing services to taxonomists for standard genome sequencing and annotation.</title>
        <authorList>
            <consortium name="The Broad Institute Genomics Platform"/>
            <consortium name="The Broad Institute Genome Sequencing Center for Infectious Disease"/>
            <person name="Wu L."/>
            <person name="Ma J."/>
        </authorList>
    </citation>
    <scope>NUCLEOTIDE SEQUENCE [LARGE SCALE GENOMIC DNA]</scope>
    <source>
        <strain evidence="2">KCTC 42866</strain>
    </source>
</reference>
<evidence type="ECO:0000313" key="2">
    <source>
        <dbReference type="Proteomes" id="UP001597461"/>
    </source>
</evidence>
<proteinExistence type="predicted"/>
<accession>A0ABW5MEH7</accession>
<dbReference type="EMBL" id="JBHULL010000003">
    <property type="protein sequence ID" value="MFD2581522.1"/>
    <property type="molecule type" value="Genomic_DNA"/>
</dbReference>
<comment type="caution">
    <text evidence="1">The sequence shown here is derived from an EMBL/GenBank/DDBJ whole genome shotgun (WGS) entry which is preliminary data.</text>
</comment>